<gene>
    <name evidence="2" type="ORF">RDB_LOCUS116234</name>
</gene>
<dbReference type="Proteomes" id="UP000663840">
    <property type="component" value="Unassembled WGS sequence"/>
</dbReference>
<organism evidence="2 3">
    <name type="scientific">Rhizoctonia solani</name>
    <dbReference type="NCBI Taxonomy" id="456999"/>
    <lineage>
        <taxon>Eukaryota</taxon>
        <taxon>Fungi</taxon>
        <taxon>Dikarya</taxon>
        <taxon>Basidiomycota</taxon>
        <taxon>Agaricomycotina</taxon>
        <taxon>Agaricomycetes</taxon>
        <taxon>Cantharellales</taxon>
        <taxon>Ceratobasidiaceae</taxon>
        <taxon>Rhizoctonia</taxon>
    </lineage>
</organism>
<comment type="caution">
    <text evidence="2">The sequence shown here is derived from an EMBL/GenBank/DDBJ whole genome shotgun (WGS) entry which is preliminary data.</text>
</comment>
<reference evidence="2" key="1">
    <citation type="submission" date="2021-01" db="EMBL/GenBank/DDBJ databases">
        <authorList>
            <person name="Kaushik A."/>
        </authorList>
    </citation>
    <scope>NUCLEOTIDE SEQUENCE</scope>
    <source>
        <strain evidence="2">AG1-1A</strain>
    </source>
</reference>
<keyword evidence="1" id="KW-1133">Transmembrane helix</keyword>
<keyword evidence="1" id="KW-0472">Membrane</keyword>
<protein>
    <recommendedName>
        <fullName evidence="4">Transmembrane protein</fullName>
    </recommendedName>
</protein>
<name>A0A8H3C293_9AGAM</name>
<keyword evidence="1" id="KW-0812">Transmembrane</keyword>
<evidence type="ECO:0000256" key="1">
    <source>
        <dbReference type="SAM" id="Phobius"/>
    </source>
</evidence>
<sequence length="240" mass="25343">MVILGTNTTRSKSEYKTWGREGGSPSSVLSLLTNFGHSTHILLPYPRMHAFSRLATFLIFVLSLSIFTYALPASGTSGALSTRDQKCQSLIDVLVDLKSNVDTCISTIVKADASADVVVQLDLMVGHVEASALSIKEIGSITDIDAVVKADFAARIAAIIAVVLKACLKLSLKFGIQVLVGVFVKIDAAVKLLLINVGACVDGIVVLTSQIVMSTCGHIIVDLNFRLVAGVLATVGITLN</sequence>
<evidence type="ECO:0000313" key="2">
    <source>
        <dbReference type="EMBL" id="CAE6470986.1"/>
    </source>
</evidence>
<dbReference type="EMBL" id="CAJMWR010003819">
    <property type="protein sequence ID" value="CAE6470986.1"/>
    <property type="molecule type" value="Genomic_DNA"/>
</dbReference>
<feature type="transmembrane region" description="Helical" evidence="1">
    <location>
        <begin position="50"/>
        <end position="71"/>
    </location>
</feature>
<evidence type="ECO:0008006" key="4">
    <source>
        <dbReference type="Google" id="ProtNLM"/>
    </source>
</evidence>
<dbReference type="AlphaFoldDB" id="A0A8H3C293"/>
<evidence type="ECO:0000313" key="3">
    <source>
        <dbReference type="Proteomes" id="UP000663840"/>
    </source>
</evidence>
<proteinExistence type="predicted"/>
<accession>A0A8H3C293</accession>